<reference evidence="4" key="1">
    <citation type="journal article" date="2019" name="Int. J. Syst. Evol. Microbiol.">
        <title>The Global Catalogue of Microorganisms (GCM) 10K type strain sequencing project: providing services to taxonomists for standard genome sequencing and annotation.</title>
        <authorList>
            <consortium name="The Broad Institute Genomics Platform"/>
            <consortium name="The Broad Institute Genome Sequencing Center for Infectious Disease"/>
            <person name="Wu L."/>
            <person name="Ma J."/>
        </authorList>
    </citation>
    <scope>NUCLEOTIDE SEQUENCE [LARGE SCALE GENOMIC DNA]</scope>
    <source>
        <strain evidence="4">JCM 17342</strain>
    </source>
</reference>
<dbReference type="InterPro" id="IPR000182">
    <property type="entry name" value="GNAT_dom"/>
</dbReference>
<accession>A0ABP7S0L2</accession>
<feature type="domain" description="N-acetyltransferase" evidence="1">
    <location>
        <begin position="11"/>
        <end position="169"/>
    </location>
</feature>
<dbReference type="EMBL" id="BAABAL010000008">
    <property type="protein sequence ID" value="GAA4004944.1"/>
    <property type="molecule type" value="Genomic_DNA"/>
</dbReference>
<dbReference type="PANTHER" id="PTHR43792">
    <property type="entry name" value="GNAT FAMILY, PUTATIVE (AFU_ORTHOLOGUE AFUA_3G00765)-RELATED-RELATED"/>
    <property type="match status" value="1"/>
</dbReference>
<dbReference type="InterPro" id="IPR037523">
    <property type="entry name" value="VOC_core"/>
</dbReference>
<dbReference type="Gene3D" id="3.40.630.30">
    <property type="match status" value="1"/>
</dbReference>
<evidence type="ECO:0000313" key="3">
    <source>
        <dbReference type="EMBL" id="GAA4004944.1"/>
    </source>
</evidence>
<dbReference type="Pfam" id="PF13669">
    <property type="entry name" value="Glyoxalase_4"/>
    <property type="match status" value="1"/>
</dbReference>
<comment type="caution">
    <text evidence="3">The sequence shown here is derived from an EMBL/GenBank/DDBJ whole genome shotgun (WGS) entry which is preliminary data.</text>
</comment>
<dbReference type="InterPro" id="IPR051531">
    <property type="entry name" value="N-acetyltransferase"/>
</dbReference>
<evidence type="ECO:0000259" key="2">
    <source>
        <dbReference type="PROSITE" id="PS51819"/>
    </source>
</evidence>
<protein>
    <submittedName>
        <fullName evidence="3">GNAT family N-acetyltransferase</fullName>
    </submittedName>
</protein>
<dbReference type="SUPFAM" id="SSF55729">
    <property type="entry name" value="Acyl-CoA N-acyltransferases (Nat)"/>
    <property type="match status" value="1"/>
</dbReference>
<feature type="domain" description="VOC" evidence="2">
    <location>
        <begin position="172"/>
        <end position="297"/>
    </location>
</feature>
<keyword evidence="4" id="KW-1185">Reference proteome</keyword>
<dbReference type="Pfam" id="PF13302">
    <property type="entry name" value="Acetyltransf_3"/>
    <property type="match status" value="1"/>
</dbReference>
<dbReference type="RefSeq" id="WP_344874571.1">
    <property type="nucleotide sequence ID" value="NZ_BAABAL010000008.1"/>
</dbReference>
<dbReference type="InterPro" id="IPR016181">
    <property type="entry name" value="Acyl_CoA_acyltransferase"/>
</dbReference>
<dbReference type="InterPro" id="IPR029068">
    <property type="entry name" value="Glyas_Bleomycin-R_OHBP_Dase"/>
</dbReference>
<evidence type="ECO:0000259" key="1">
    <source>
        <dbReference type="PROSITE" id="PS51186"/>
    </source>
</evidence>
<organism evidence="3 4">
    <name type="scientific">Allokutzneria multivorans</name>
    <dbReference type="NCBI Taxonomy" id="1142134"/>
    <lineage>
        <taxon>Bacteria</taxon>
        <taxon>Bacillati</taxon>
        <taxon>Actinomycetota</taxon>
        <taxon>Actinomycetes</taxon>
        <taxon>Pseudonocardiales</taxon>
        <taxon>Pseudonocardiaceae</taxon>
        <taxon>Allokutzneria</taxon>
    </lineage>
</organism>
<dbReference type="PROSITE" id="PS51186">
    <property type="entry name" value="GNAT"/>
    <property type="match status" value="1"/>
</dbReference>
<evidence type="ECO:0000313" key="4">
    <source>
        <dbReference type="Proteomes" id="UP001501747"/>
    </source>
</evidence>
<dbReference type="PROSITE" id="PS51819">
    <property type="entry name" value="VOC"/>
    <property type="match status" value="1"/>
</dbReference>
<gene>
    <name evidence="3" type="ORF">GCM10022247_27540</name>
</gene>
<name>A0ABP7S0L2_9PSEU</name>
<dbReference type="Gene3D" id="3.10.180.10">
    <property type="entry name" value="2,3-Dihydroxybiphenyl 1,2-Dioxygenase, domain 1"/>
    <property type="match status" value="1"/>
</dbReference>
<dbReference type="Proteomes" id="UP001501747">
    <property type="component" value="Unassembled WGS sequence"/>
</dbReference>
<sequence>MKVPELVTERMVLRELRASDAEAVAGIFADPEMSKWLGTDLSNREAAFVNVYSRISGDYPDGMGHFLFTVDGAAVGIGHLRPSAELPGDLPEIGWFVGRPHWGSGYAREAAEALLRHAFDDLALPTVWALVHPENTGSLKLSERLGFLDVGERFAYGATHRVQLVQRPQRTGLHHVELWVGDLEHARDTFGWLLTELGFRQHQLWENGISWRLGPTYVVAERSPALAGDTHDRMLPGLNHLALHAGDRATVDRLTEQSREHGWRLMFGDRHPHAGGEHHYAAYLENADGFQVELVAAPVEA</sequence>
<proteinExistence type="predicted"/>
<dbReference type="SUPFAM" id="SSF54593">
    <property type="entry name" value="Glyoxalase/Bleomycin resistance protein/Dihydroxybiphenyl dioxygenase"/>
    <property type="match status" value="1"/>
</dbReference>
<dbReference type="PANTHER" id="PTHR43792:SF1">
    <property type="entry name" value="N-ACETYLTRANSFERASE DOMAIN-CONTAINING PROTEIN"/>
    <property type="match status" value="1"/>
</dbReference>